<comment type="caution">
    <text evidence="3">The sequence shown here is derived from an EMBL/GenBank/DDBJ whole genome shotgun (WGS) entry which is preliminary data.</text>
</comment>
<dbReference type="GO" id="GO:0005737">
    <property type="term" value="C:cytoplasm"/>
    <property type="evidence" value="ECO:0007669"/>
    <property type="project" value="TreeGrafter"/>
</dbReference>
<dbReference type="PROSITE" id="PS00062">
    <property type="entry name" value="ALDOKETO_REDUCTASE_2"/>
    <property type="match status" value="1"/>
</dbReference>
<dbReference type="GO" id="GO:0016491">
    <property type="term" value="F:oxidoreductase activity"/>
    <property type="evidence" value="ECO:0007669"/>
    <property type="project" value="UniProtKB-KW"/>
</dbReference>
<keyword evidence="4" id="KW-1185">Reference proteome</keyword>
<dbReference type="InterPro" id="IPR050791">
    <property type="entry name" value="Aldo-Keto_reductase"/>
</dbReference>
<reference evidence="3" key="1">
    <citation type="submission" date="2020-06" db="EMBL/GenBank/DDBJ databases">
        <authorList>
            <consortium name="Plant Systems Biology data submission"/>
        </authorList>
    </citation>
    <scope>NUCLEOTIDE SEQUENCE</scope>
    <source>
        <strain evidence="3">D6</strain>
    </source>
</reference>
<sequence length="335" mass="36982">MQIAPIAVGSLNHFGGKDDDRVVVNILKCLPPRTLIDTAELYGDGDTESVLGKCMTLAGQQWATDNDDDSSSGIYCATKYAPNMFRRKPEDVVQACQESISKLKCQPLHLYQAHYSASILPSLPFVGPVRDETVWEGLAQCYEQGLVENIGVCNYGPKLIRQAHDYFAARKIPLVSNQVNYNLMRASAALETVQVCDELGIAVLAYHPLGKGTLTGTYDEMDEPTMSKLKGKYSYYTLKRWLKSTPELRKAISQISSSTAMDGNAKKRSRSQVAVSWVIRKGRVPIIGARSAEQAQDLLDAVDWELTDEQVVILDEAAALANSNWTVLGKEFKLV</sequence>
<evidence type="ECO:0000259" key="2">
    <source>
        <dbReference type="Pfam" id="PF00248"/>
    </source>
</evidence>
<gene>
    <name evidence="3" type="ORF">SEMRO_177_G077710.1</name>
</gene>
<feature type="domain" description="NADP-dependent oxidoreductase" evidence="2">
    <location>
        <begin position="34"/>
        <end position="317"/>
    </location>
</feature>
<dbReference type="PANTHER" id="PTHR43625">
    <property type="entry name" value="AFLATOXIN B1 ALDEHYDE REDUCTASE"/>
    <property type="match status" value="1"/>
</dbReference>
<dbReference type="AlphaFoldDB" id="A0A9N8H7F2"/>
<name>A0A9N8H7F2_9STRA</name>
<dbReference type="SUPFAM" id="SSF51430">
    <property type="entry name" value="NAD(P)-linked oxidoreductase"/>
    <property type="match status" value="1"/>
</dbReference>
<dbReference type="Gene3D" id="3.20.20.100">
    <property type="entry name" value="NADP-dependent oxidoreductase domain"/>
    <property type="match status" value="1"/>
</dbReference>
<evidence type="ECO:0000313" key="4">
    <source>
        <dbReference type="Proteomes" id="UP001153069"/>
    </source>
</evidence>
<dbReference type="EMBL" id="CAICTM010000176">
    <property type="protein sequence ID" value="CAB9503816.1"/>
    <property type="molecule type" value="Genomic_DNA"/>
</dbReference>
<dbReference type="Proteomes" id="UP001153069">
    <property type="component" value="Unassembled WGS sequence"/>
</dbReference>
<dbReference type="Pfam" id="PF00248">
    <property type="entry name" value="Aldo_ket_red"/>
    <property type="match status" value="1"/>
</dbReference>
<dbReference type="InterPro" id="IPR018170">
    <property type="entry name" value="Aldo/ket_reductase_CS"/>
</dbReference>
<dbReference type="InterPro" id="IPR023210">
    <property type="entry name" value="NADP_OxRdtase_dom"/>
</dbReference>
<accession>A0A9N8H7F2</accession>
<dbReference type="OrthoDB" id="2310150at2759"/>
<organism evidence="3 4">
    <name type="scientific">Seminavis robusta</name>
    <dbReference type="NCBI Taxonomy" id="568900"/>
    <lineage>
        <taxon>Eukaryota</taxon>
        <taxon>Sar</taxon>
        <taxon>Stramenopiles</taxon>
        <taxon>Ochrophyta</taxon>
        <taxon>Bacillariophyta</taxon>
        <taxon>Bacillariophyceae</taxon>
        <taxon>Bacillariophycidae</taxon>
        <taxon>Naviculales</taxon>
        <taxon>Naviculaceae</taxon>
        <taxon>Seminavis</taxon>
    </lineage>
</organism>
<protein>
    <submittedName>
        <fullName evidence="3">Uncharacterized oxidoreductase At1g06690, chloroplastic</fullName>
    </submittedName>
</protein>
<evidence type="ECO:0000313" key="3">
    <source>
        <dbReference type="EMBL" id="CAB9503816.1"/>
    </source>
</evidence>
<proteinExistence type="predicted"/>
<dbReference type="InterPro" id="IPR036812">
    <property type="entry name" value="NAD(P)_OxRdtase_dom_sf"/>
</dbReference>
<keyword evidence="1" id="KW-0560">Oxidoreductase</keyword>
<evidence type="ECO:0000256" key="1">
    <source>
        <dbReference type="ARBA" id="ARBA00023002"/>
    </source>
</evidence>
<dbReference type="PANTHER" id="PTHR43625:SF5">
    <property type="entry name" value="PYRIDOXAL REDUCTASE, CHLOROPLASTIC"/>
    <property type="match status" value="1"/>
</dbReference>